<dbReference type="EMBL" id="WSZM01001379">
    <property type="protein sequence ID" value="KAF4027589.1"/>
    <property type="molecule type" value="Genomic_DNA"/>
</dbReference>
<protein>
    <submittedName>
        <fullName evidence="2">Uncharacterized protein</fullName>
    </submittedName>
</protein>
<name>A0A833VTB0_PHYIN</name>
<dbReference type="AlphaFoldDB" id="A0A833VTB0"/>
<keyword evidence="3" id="KW-1185">Reference proteome</keyword>
<accession>A0A833VTB0</accession>
<comment type="caution">
    <text evidence="2">The sequence shown here is derived from an EMBL/GenBank/DDBJ whole genome shotgun (WGS) entry which is preliminary data.</text>
</comment>
<evidence type="ECO:0000313" key="3">
    <source>
        <dbReference type="Proteomes" id="UP000602510"/>
    </source>
</evidence>
<evidence type="ECO:0000256" key="1">
    <source>
        <dbReference type="SAM" id="MobiDB-lite"/>
    </source>
</evidence>
<sequence length="122" mass="13069">MDVQGLPPEEQPSLEEAELNARKAHAARREAVSAKTKSPIPDQLSPDPSSQDTHQFPEDSKPGRGPEAVEGESVSGQASVGGTNMDESLMEGRVSDSSPPVQDAKYGQACKCLSKPKHFRRS</sequence>
<evidence type="ECO:0000313" key="2">
    <source>
        <dbReference type="EMBL" id="KAF4027589.1"/>
    </source>
</evidence>
<gene>
    <name evidence="2" type="ORF">GN244_ATG20790</name>
</gene>
<feature type="compositionally biased region" description="Basic and acidic residues" evidence="1">
    <location>
        <begin position="55"/>
        <end position="64"/>
    </location>
</feature>
<proteinExistence type="predicted"/>
<feature type="region of interest" description="Disordered" evidence="1">
    <location>
        <begin position="1"/>
        <end position="122"/>
    </location>
</feature>
<feature type="compositionally biased region" description="Polar residues" evidence="1">
    <location>
        <begin position="74"/>
        <end position="86"/>
    </location>
</feature>
<dbReference type="Proteomes" id="UP000602510">
    <property type="component" value="Unassembled WGS sequence"/>
</dbReference>
<reference evidence="2" key="1">
    <citation type="submission" date="2020-04" db="EMBL/GenBank/DDBJ databases">
        <title>Hybrid Assembly of Korean Phytophthora infestans isolates.</title>
        <authorList>
            <person name="Prokchorchik M."/>
            <person name="Lee Y."/>
            <person name="Seo J."/>
            <person name="Cho J.-H."/>
            <person name="Park Y.-E."/>
            <person name="Jang D.-C."/>
            <person name="Im J.-S."/>
            <person name="Choi J.-G."/>
            <person name="Park H.-J."/>
            <person name="Lee G.-B."/>
            <person name="Lee Y.-G."/>
            <person name="Hong S.-Y."/>
            <person name="Cho K."/>
            <person name="Sohn K.H."/>
        </authorList>
    </citation>
    <scope>NUCLEOTIDE SEQUENCE</scope>
    <source>
        <strain evidence="2">KR_1_A1</strain>
    </source>
</reference>
<organism evidence="2 3">
    <name type="scientific">Phytophthora infestans</name>
    <name type="common">Potato late blight agent</name>
    <name type="synonym">Botrytis infestans</name>
    <dbReference type="NCBI Taxonomy" id="4787"/>
    <lineage>
        <taxon>Eukaryota</taxon>
        <taxon>Sar</taxon>
        <taxon>Stramenopiles</taxon>
        <taxon>Oomycota</taxon>
        <taxon>Peronosporomycetes</taxon>
        <taxon>Peronosporales</taxon>
        <taxon>Peronosporaceae</taxon>
        <taxon>Phytophthora</taxon>
    </lineage>
</organism>